<gene>
    <name evidence="2" type="ORF">BO80DRAFT_485032</name>
</gene>
<dbReference type="GeneID" id="37228345"/>
<keyword evidence="3" id="KW-1185">Reference proteome</keyword>
<sequence>MRTISLVAWKKRCSLNLLVSDYSLMVPHGQSSYVRLEKLREFDIARWVSLPQTVNIDTFVIESRPAFWMKECVSFLRLTVTAIFDRLKAKDRYDFSETGTSPPSFREHRFLIRIYVQKVKPWVTNFPTSFSGKLQQRGSISHAFEDIGPMLNGWKVPSMMLIARTTPYTNTAPSFPLSHGVSSFLSITQSTPTCLLLWPLLVTSWSGSERLPNTMKKWILGRTMSRVVARVPDKTSNMRPSGLGKHEQAE</sequence>
<name>A0A395H934_9EURO</name>
<dbReference type="AlphaFoldDB" id="A0A395H934"/>
<accession>A0A395H934</accession>
<proteinExistence type="predicted"/>
<dbReference type="VEuPathDB" id="FungiDB:BO80DRAFT_485032"/>
<dbReference type="Proteomes" id="UP000249402">
    <property type="component" value="Unassembled WGS sequence"/>
</dbReference>
<evidence type="ECO:0000313" key="3">
    <source>
        <dbReference type="Proteomes" id="UP000249402"/>
    </source>
</evidence>
<reference evidence="2 3" key="1">
    <citation type="submission" date="2018-02" db="EMBL/GenBank/DDBJ databases">
        <title>The genomes of Aspergillus section Nigri reveals drivers in fungal speciation.</title>
        <authorList>
            <consortium name="DOE Joint Genome Institute"/>
            <person name="Vesth T.C."/>
            <person name="Nybo J."/>
            <person name="Theobald S."/>
            <person name="Brandl J."/>
            <person name="Frisvad J.C."/>
            <person name="Nielsen K.F."/>
            <person name="Lyhne E.K."/>
            <person name="Kogle M.E."/>
            <person name="Kuo A."/>
            <person name="Riley R."/>
            <person name="Clum A."/>
            <person name="Nolan M."/>
            <person name="Lipzen A."/>
            <person name="Salamov A."/>
            <person name="Henrissat B."/>
            <person name="Wiebenga A."/>
            <person name="De vries R.P."/>
            <person name="Grigoriev I.V."/>
            <person name="Mortensen U.H."/>
            <person name="Andersen M.R."/>
            <person name="Baker S.E."/>
        </authorList>
    </citation>
    <scope>NUCLEOTIDE SEQUENCE [LARGE SCALE GENOMIC DNA]</scope>
    <source>
        <strain evidence="2 3">CBS 121593</strain>
    </source>
</reference>
<protein>
    <submittedName>
        <fullName evidence="2">Uncharacterized protein</fullName>
    </submittedName>
</protein>
<evidence type="ECO:0000256" key="1">
    <source>
        <dbReference type="SAM" id="MobiDB-lite"/>
    </source>
</evidence>
<evidence type="ECO:0000313" key="2">
    <source>
        <dbReference type="EMBL" id="RAL04461.1"/>
    </source>
</evidence>
<feature type="region of interest" description="Disordered" evidence="1">
    <location>
        <begin position="231"/>
        <end position="250"/>
    </location>
</feature>
<organism evidence="2 3">
    <name type="scientific">Aspergillus ibericus CBS 121593</name>
    <dbReference type="NCBI Taxonomy" id="1448316"/>
    <lineage>
        <taxon>Eukaryota</taxon>
        <taxon>Fungi</taxon>
        <taxon>Dikarya</taxon>
        <taxon>Ascomycota</taxon>
        <taxon>Pezizomycotina</taxon>
        <taxon>Eurotiomycetes</taxon>
        <taxon>Eurotiomycetidae</taxon>
        <taxon>Eurotiales</taxon>
        <taxon>Aspergillaceae</taxon>
        <taxon>Aspergillus</taxon>
        <taxon>Aspergillus subgen. Circumdati</taxon>
    </lineage>
</organism>
<dbReference type="RefSeq" id="XP_025578788.1">
    <property type="nucleotide sequence ID" value="XM_025723480.1"/>
</dbReference>
<dbReference type="EMBL" id="KZ824424">
    <property type="protein sequence ID" value="RAL04461.1"/>
    <property type="molecule type" value="Genomic_DNA"/>
</dbReference>